<keyword evidence="2" id="KW-0472">Membrane</keyword>
<dbReference type="Proteomes" id="UP000233365">
    <property type="component" value="Unassembled WGS sequence"/>
</dbReference>
<feature type="transmembrane region" description="Helical" evidence="2">
    <location>
        <begin position="435"/>
        <end position="461"/>
    </location>
</feature>
<keyword evidence="2" id="KW-1133">Transmembrane helix</keyword>
<feature type="region of interest" description="Disordered" evidence="1">
    <location>
        <begin position="203"/>
        <end position="223"/>
    </location>
</feature>
<feature type="compositionally biased region" description="Low complexity" evidence="1">
    <location>
        <begin position="203"/>
        <end position="219"/>
    </location>
</feature>
<accession>A0ABX4R6C2</accession>
<evidence type="ECO:0000256" key="2">
    <source>
        <dbReference type="SAM" id="Phobius"/>
    </source>
</evidence>
<reference evidence="3 4" key="1">
    <citation type="submission" date="2017-11" db="EMBL/GenBank/DDBJ databases">
        <title>Biodiversity and function of Thalassospira species in the particle-attached aromatic-hydrocarbon-degrading consortia from the surface seawater of the China South Sea.</title>
        <authorList>
            <person name="Dong C."/>
            <person name="Liu R."/>
            <person name="Shao Z."/>
        </authorList>
    </citation>
    <scope>NUCLEOTIDE SEQUENCE [LARGE SCALE GENOMIC DNA]</scope>
    <source>
        <strain evidence="3 4">139Z-12</strain>
    </source>
</reference>
<comment type="caution">
    <text evidence="3">The sequence shown here is derived from an EMBL/GenBank/DDBJ whole genome shotgun (WGS) entry which is preliminary data.</text>
</comment>
<evidence type="ECO:0008006" key="5">
    <source>
        <dbReference type="Google" id="ProtNLM"/>
    </source>
</evidence>
<feature type="transmembrane region" description="Helical" evidence="2">
    <location>
        <begin position="12"/>
        <end position="39"/>
    </location>
</feature>
<evidence type="ECO:0000313" key="4">
    <source>
        <dbReference type="Proteomes" id="UP000233365"/>
    </source>
</evidence>
<feature type="compositionally biased region" description="Polar residues" evidence="1">
    <location>
        <begin position="163"/>
        <end position="174"/>
    </location>
</feature>
<keyword evidence="2" id="KW-0812">Transmembrane</keyword>
<gene>
    <name evidence="3" type="ORF">CU041_14830</name>
</gene>
<feature type="region of interest" description="Disordered" evidence="1">
    <location>
        <begin position="157"/>
        <end position="176"/>
    </location>
</feature>
<feature type="transmembrane region" description="Helical" evidence="2">
    <location>
        <begin position="347"/>
        <end position="373"/>
    </location>
</feature>
<keyword evidence="4" id="KW-1185">Reference proteome</keyword>
<proteinExistence type="predicted"/>
<evidence type="ECO:0000313" key="3">
    <source>
        <dbReference type="EMBL" id="PKR48743.1"/>
    </source>
</evidence>
<dbReference type="RefSeq" id="WP_170310254.1">
    <property type="nucleotide sequence ID" value="NZ_PGTS01000005.1"/>
</dbReference>
<evidence type="ECO:0000256" key="1">
    <source>
        <dbReference type="SAM" id="MobiDB-lite"/>
    </source>
</evidence>
<name>A0ABX4R6C2_9PROT</name>
<feature type="transmembrane region" description="Helical" evidence="2">
    <location>
        <begin position="473"/>
        <end position="496"/>
    </location>
</feature>
<organism evidence="3 4">
    <name type="scientific">Thalassospira povalilytica</name>
    <dbReference type="NCBI Taxonomy" id="732237"/>
    <lineage>
        <taxon>Bacteria</taxon>
        <taxon>Pseudomonadati</taxon>
        <taxon>Pseudomonadota</taxon>
        <taxon>Alphaproteobacteria</taxon>
        <taxon>Rhodospirillales</taxon>
        <taxon>Thalassospiraceae</taxon>
        <taxon>Thalassospira</taxon>
    </lineage>
</organism>
<sequence>MGQAQEDGFNIWRMAGSIILIALTSAFYFGFVITLFAGFTADIQRDALRRELGASSPGTLERLVLQAYHEAVALEEQARLRASIRELDARALQDTRNGLIMQKDAVLAWWEAFDGYSRLAATVTKHRASFDGDFTAVFSDVMNSAYQLVSDQKTAVTMDGAPTPQNRANSSGITGNAGNPFAAGGASDAGGVGGAGIGGAGVSDADSAGSSDQSGGDVAPPDFLVDEITTDTTRQAEAAEVMASLHVLLDKPKFTKDASPALVEQVNLQVDAIRAAMIRYDEKNARAQVEWANIHSENRHAALLRKSLENELEETQAQFIHQGDDLRLEMQSLVALFQHPVGRILSYLIQLPTIMLTLLVTVAAGGLGAVVAFTRQNFGRPITPYPAGPGAGQDESIGDANARNPDALHANTGRTDVQRQGWTHLGERVLPAARLFVMTGEGIAAAMAIFLCAEAGMLMVSQGGPDGTGQIDISPFLVTFMAFVSGFMAEDAFARIQFAGKKIFRMPGDEGDHDPKKPDAPTP</sequence>
<dbReference type="EMBL" id="PGTS01000005">
    <property type="protein sequence ID" value="PKR48743.1"/>
    <property type="molecule type" value="Genomic_DNA"/>
</dbReference>
<protein>
    <recommendedName>
        <fullName evidence="5">DUF4239 domain-containing protein</fullName>
    </recommendedName>
</protein>